<dbReference type="PANTHER" id="PTHR24148">
    <property type="entry name" value="ANKYRIN REPEAT DOMAIN-CONTAINING PROTEIN 39 HOMOLOG-RELATED"/>
    <property type="match status" value="1"/>
</dbReference>
<organism evidence="2 3">
    <name type="scientific">Alternaria alternata</name>
    <name type="common">Alternaria rot fungus</name>
    <name type="synonym">Torula alternata</name>
    <dbReference type="NCBI Taxonomy" id="5599"/>
    <lineage>
        <taxon>Eukaryota</taxon>
        <taxon>Fungi</taxon>
        <taxon>Dikarya</taxon>
        <taxon>Ascomycota</taxon>
        <taxon>Pezizomycotina</taxon>
        <taxon>Dothideomycetes</taxon>
        <taxon>Pleosporomycetidae</taxon>
        <taxon>Pleosporales</taxon>
        <taxon>Pleosporineae</taxon>
        <taxon>Pleosporaceae</taxon>
        <taxon>Alternaria</taxon>
        <taxon>Alternaria sect. Alternaria</taxon>
        <taxon>Alternaria alternata complex</taxon>
    </lineage>
</organism>
<dbReference type="InterPro" id="IPR052895">
    <property type="entry name" value="HetReg/Transcr_Mod"/>
</dbReference>
<evidence type="ECO:0000259" key="1">
    <source>
        <dbReference type="Pfam" id="PF06985"/>
    </source>
</evidence>
<evidence type="ECO:0000313" key="2">
    <source>
        <dbReference type="EMBL" id="OAG15150.1"/>
    </source>
</evidence>
<reference evidence="2 3" key="1">
    <citation type="submission" date="2016-05" db="EMBL/GenBank/DDBJ databases">
        <title>Comparative analysis of secretome profiles of manganese(II)-oxidizing ascomycete fungi.</title>
        <authorList>
            <consortium name="DOE Joint Genome Institute"/>
            <person name="Zeiner C.A."/>
            <person name="Purvine S.O."/>
            <person name="Zink E.M."/>
            <person name="Wu S."/>
            <person name="Pasa-Tolic L."/>
            <person name="Chaput D.L."/>
            <person name="Haridas S."/>
            <person name="Grigoriev I.V."/>
            <person name="Santelli C.M."/>
            <person name="Hansel C.M."/>
        </authorList>
    </citation>
    <scope>NUCLEOTIDE SEQUENCE [LARGE SCALE GENOMIC DNA]</scope>
    <source>
        <strain evidence="2 3">SRC1lrK2f</strain>
    </source>
</reference>
<dbReference type="VEuPathDB" id="FungiDB:CC77DRAFT_1080361"/>
<feature type="domain" description="Heterokaryon incompatibility" evidence="1">
    <location>
        <begin position="69"/>
        <end position="248"/>
    </location>
</feature>
<sequence length="746" mass="83585">MAPLLGGSHTSEAAAKTSKALYSEPLLRLDLNSSRRLIRVLDLLPGRRAAPIRARLRVVSLDNYPCPYYEALSYTWGSTGSTALVTINNHPLNITINAFAALESLRTRRATRTIWIDSICIDQENDDKKNVQLPLMGDVYRSAAVVNVWLGRTKEHHEPSFRVGNLFNPELWSRTWREVRGDIKAQTIGPDDLINAPDINRQARQLTISNIRSDLQLFWYSLRGSHLALASAIEMNDPWHRRLWIVQEYLLAKRLQFGFGYHWVSCDISHLLKWAKDDSYKVASFKGALGWDFEAVRLNLSWTVGERYTSLGGLQSILRTQQCYRPQDMIYGMLGLIDPYEAALITKNNKMDPWELGLIGLIVDISVAQGTYAAIRGETTFHVLDMVDLRATRDENGRPSNPQAWVEAHGKLSERLPSWSIDFARFPKRGSWKQGAWSGVDLARRREQLSRRCTLSKTTGKLCIKAVPFDRIIAQFPVETPSDEMNLEEDDIVYKLLFSVISPTLRITLMAKELVAAGNAHRDMPLLAARLLPPQISADDLSEILGDAEMFSRRTHCFLSIAMPAAANMTMEISGPSGEVDQVLHYRVTGGNIAEPKHDPTINAIKAACLLWASLVDTPVNMQRSGQVWVNVDDTGSFVHNCSKLLENATATAGGLAFFGTMMGGLVGIAPLGIDEGDLIVRAPDEESFLVLRQRRSGVHDGDGDDAVWQFVGRALIFSMHNTDSWDRDELRSVYSFDEAPTFNLY</sequence>
<dbReference type="Proteomes" id="UP000077248">
    <property type="component" value="Unassembled WGS sequence"/>
</dbReference>
<protein>
    <recommendedName>
        <fullName evidence="1">Heterokaryon incompatibility domain-containing protein</fullName>
    </recommendedName>
</protein>
<proteinExistence type="predicted"/>
<name>A0A177D7J4_ALTAL</name>
<dbReference type="KEGG" id="aalt:CC77DRAFT_1080361"/>
<dbReference type="RefSeq" id="XP_018380571.1">
    <property type="nucleotide sequence ID" value="XM_018529312.1"/>
</dbReference>
<evidence type="ECO:0000313" key="3">
    <source>
        <dbReference type="Proteomes" id="UP000077248"/>
    </source>
</evidence>
<accession>A0A177D7J4</accession>
<dbReference type="EMBL" id="KV441495">
    <property type="protein sequence ID" value="OAG15150.1"/>
    <property type="molecule type" value="Genomic_DNA"/>
</dbReference>
<dbReference type="AlphaFoldDB" id="A0A177D7J4"/>
<keyword evidence="3" id="KW-1185">Reference proteome</keyword>
<dbReference type="InterPro" id="IPR010730">
    <property type="entry name" value="HET"/>
</dbReference>
<dbReference type="Pfam" id="PF06985">
    <property type="entry name" value="HET"/>
    <property type="match status" value="1"/>
</dbReference>
<dbReference type="GeneID" id="29114906"/>
<dbReference type="PANTHER" id="PTHR24148:SF73">
    <property type="entry name" value="HET DOMAIN PROTEIN (AFU_ORTHOLOGUE AFUA_8G01020)"/>
    <property type="match status" value="1"/>
</dbReference>
<gene>
    <name evidence="2" type="ORF">CC77DRAFT_1080361</name>
</gene>